<organism evidence="3 4">
    <name type="scientific">Saccharothrix yanglingensis</name>
    <dbReference type="NCBI Taxonomy" id="659496"/>
    <lineage>
        <taxon>Bacteria</taxon>
        <taxon>Bacillati</taxon>
        <taxon>Actinomycetota</taxon>
        <taxon>Actinomycetes</taxon>
        <taxon>Pseudonocardiales</taxon>
        <taxon>Pseudonocardiaceae</taxon>
        <taxon>Saccharothrix</taxon>
    </lineage>
</organism>
<protein>
    <recommendedName>
        <fullName evidence="2">CBM6 domain-containing protein</fullName>
    </recommendedName>
</protein>
<keyword evidence="1" id="KW-0732">Signal</keyword>
<accession>A0ABU0XAN3</accession>
<dbReference type="Proteomes" id="UP001225605">
    <property type="component" value="Unassembled WGS sequence"/>
</dbReference>
<name>A0ABU0XAN3_9PSEU</name>
<reference evidence="3 4" key="1">
    <citation type="submission" date="2017-06" db="EMBL/GenBank/DDBJ databases">
        <title>Cultured bacterium strain Saccharothrix yanglingensis Hhs.015.</title>
        <authorList>
            <person name="Xia Y."/>
        </authorList>
    </citation>
    <scope>NUCLEOTIDE SEQUENCE [LARGE SCALE GENOMIC DNA]</scope>
    <source>
        <strain evidence="3 4">Hhs.015</strain>
    </source>
</reference>
<dbReference type="InterPro" id="IPR034641">
    <property type="entry name" value="RGL11"/>
</dbReference>
<comment type="caution">
    <text evidence="3">The sequence shown here is derived from an EMBL/GenBank/DDBJ whole genome shotgun (WGS) entry which is preliminary data.</text>
</comment>
<dbReference type="PROSITE" id="PS51175">
    <property type="entry name" value="CBM6"/>
    <property type="match status" value="1"/>
</dbReference>
<feature type="domain" description="CBM6" evidence="2">
    <location>
        <begin position="35"/>
        <end position="160"/>
    </location>
</feature>
<dbReference type="SUPFAM" id="SSF69318">
    <property type="entry name" value="Integrin alpha N-terminal domain"/>
    <property type="match status" value="1"/>
</dbReference>
<dbReference type="Gene3D" id="2.60.40.10">
    <property type="entry name" value="Immunoglobulins"/>
    <property type="match status" value="1"/>
</dbReference>
<dbReference type="Pfam" id="PF18370">
    <property type="entry name" value="RGI_lyase"/>
    <property type="match status" value="1"/>
</dbReference>
<proteinExistence type="predicted"/>
<evidence type="ECO:0000313" key="4">
    <source>
        <dbReference type="Proteomes" id="UP001225605"/>
    </source>
</evidence>
<dbReference type="InterPro" id="IPR028994">
    <property type="entry name" value="Integrin_alpha_N"/>
</dbReference>
<dbReference type="EMBL" id="NSDM01000033">
    <property type="protein sequence ID" value="MDQ2589196.1"/>
    <property type="molecule type" value="Genomic_DNA"/>
</dbReference>
<dbReference type="Pfam" id="PF03422">
    <property type="entry name" value="CBM_6"/>
    <property type="match status" value="1"/>
</dbReference>
<evidence type="ECO:0000313" key="3">
    <source>
        <dbReference type="EMBL" id="MDQ2589196.1"/>
    </source>
</evidence>
<dbReference type="InterPro" id="IPR008979">
    <property type="entry name" value="Galactose-bd-like_sf"/>
</dbReference>
<feature type="signal peptide" evidence="1">
    <location>
        <begin position="1"/>
        <end position="32"/>
    </location>
</feature>
<dbReference type="SUPFAM" id="SSF49785">
    <property type="entry name" value="Galactose-binding domain-like"/>
    <property type="match status" value="1"/>
</dbReference>
<dbReference type="InterPro" id="IPR013783">
    <property type="entry name" value="Ig-like_fold"/>
</dbReference>
<dbReference type="InterPro" id="IPR049366">
    <property type="entry name" value="RGL11_C"/>
</dbReference>
<dbReference type="PANTHER" id="PTHR43118">
    <property type="entry name" value="RHAMNOGALACTURONAN LYASE (EUROFUNG)"/>
    <property type="match status" value="1"/>
</dbReference>
<dbReference type="InterPro" id="IPR041624">
    <property type="entry name" value="RGI_lyase"/>
</dbReference>
<dbReference type="Pfam" id="PF21348">
    <property type="entry name" value="RGL11_C"/>
    <property type="match status" value="1"/>
</dbReference>
<dbReference type="CDD" id="cd10318">
    <property type="entry name" value="RGL11"/>
    <property type="match status" value="1"/>
</dbReference>
<sequence length="745" mass="78393">MLSNRRRRAALLTAGIALSVVGSGVVVSTASAAPTRYEAESSPATCAGAIESNHAGYSGSGFCNADNAVGSAAQFTVTASAAGSATIAVRYANGGTGNRPADVLVNGAVVYPGAAFDPTGAWTTWSSKTLTVPVTSGANTIRLSPTTADGLANVDYLEIDVTGTPPAGRQMEDLDRGLISVRSGSGNLVSWRLLGTESASTGFNVYRGATKVNGSPITNSTNFLDSGAAGDASYTVRAVVGGVEQAPSGPSLRFTGGNYLDVPISRPGSTYTAGDASVGDVDGDGQYEIFLKWDPNDQKDNSQSGRTSNVYIDAYRLNGQRLWRVDLGRNIRAGAHYTQFQVYDYDGDGRAELAVKTGDGSRSGTGQVIGNANADHRNSSGYIITGPEYLTVFHGLTGAVASTVPFEPARGNICDWGDCNGNRGDRFLAGTAYLDGQRPSIIMGRGYYEKSTIAAWDFRNGALTLRWKFDSRNAGSQWTGRGTHSLSVADVDGNGTDEIIYGGMTINANGTGRYTQNFRAHGDALHVGDFIPSRPGQEIWQIHEQSSGAAATLRDANSGATIMQKNNTCNCEGPARGAAGDIHAGNPGAEFWGRGTGLGNLFNGSGGNVGRSPGSANFLAWWDADPVRELLDGNHVDKYGTGGDTRLLTGSGAHSINGTKSTPSLSGDLFGDWREEVILPRDDNAALRIYSTTTQTDRRIHTLLHDPQYRVAIAWQNTAYNQPPHPSFFLGGGMSTPPQPNIHVR</sequence>
<evidence type="ECO:0000256" key="1">
    <source>
        <dbReference type="SAM" id="SignalP"/>
    </source>
</evidence>
<feature type="chain" id="PRO_5046273827" description="CBM6 domain-containing protein" evidence="1">
    <location>
        <begin position="33"/>
        <end position="745"/>
    </location>
</feature>
<dbReference type="CDD" id="cd04082">
    <property type="entry name" value="CBM35_pectate_lyase-like"/>
    <property type="match status" value="1"/>
</dbReference>
<dbReference type="InterPro" id="IPR005084">
    <property type="entry name" value="CBM6"/>
</dbReference>
<gene>
    <name evidence="3" type="ORF">CKY47_35790</name>
</gene>
<dbReference type="PANTHER" id="PTHR43118:SF1">
    <property type="entry name" value="RHAMNOGALACTURONAN LYASE (EUROFUNG)"/>
    <property type="match status" value="1"/>
</dbReference>
<keyword evidence="4" id="KW-1185">Reference proteome</keyword>
<dbReference type="Gene3D" id="2.60.120.260">
    <property type="entry name" value="Galactose-binding domain-like"/>
    <property type="match status" value="1"/>
</dbReference>
<evidence type="ECO:0000259" key="2">
    <source>
        <dbReference type="PROSITE" id="PS51175"/>
    </source>
</evidence>
<dbReference type="RefSeq" id="WP_306750888.1">
    <property type="nucleotide sequence ID" value="NZ_NSDM01000033.1"/>
</dbReference>